<sequence length="646" mass="71849">MDMAEETKAALGKMTIENPTTYGGVFKNLSNAERNFTEFVSHAPPDVFPDTRIVAVCGATDHDNLAHPNKDGWFFSDFYLFHNLLRGVAGPQTWISSENPTELVSKYGAYIHGNPHKTRKVVLDAEMLDKGTIGPIQTYPRMHLKENFLRIVESESSTARQTGERLLLLLFGHGDKDTHGIALGLGNLRKLKISNLRRVIGGPGVSVTLLSTSCYSGGWSTSPELNISTMTAAGPENESISWPVSASLGRACGSIWSSAIVPVLLQEANRTRSSPESTDPDEILPDEPTERQEHTFNAFCSAIWNRLFSKADRMAIMHNITFAAQDDVWESFWAHRTGFPLADYETRFNALVDYPATGLENPLVNRDVEMYNSINEQDIRTLLSNGTNPPHHAVGSENPTPQNPEADATLQGNNKRKRHGEEHAFQRIVQEMAEGYLASCPGADNLGPNVAIHSWAKECRDGLDYNYESLQALFIILSYRLNLVNLADRFVELVCQSPNGLSCGEWEDDTAWERLGTKRKAYDDLRGRIYRMSLFPPPNQEQGPSWAKPDKYLAAAMTLGCADDAEIEKGLKKLESVKHKILNELCHDLLRDPDVRSKRRKVAEALGRGLRKVSPVRGHSGRRRRFRGDSIASLGETSIPSLPPPC</sequence>
<feature type="region of interest" description="Disordered" evidence="1">
    <location>
        <begin position="609"/>
        <end position="646"/>
    </location>
</feature>
<feature type="region of interest" description="Disordered" evidence="1">
    <location>
        <begin position="382"/>
        <end position="421"/>
    </location>
</feature>
<gene>
    <name evidence="2" type="ORF">EMCG_02127</name>
</gene>
<dbReference type="VEuPathDB" id="FungiDB:EMCG_02127"/>
<proteinExistence type="predicted"/>
<name>A0A0G2I0D7_9EURO</name>
<evidence type="ECO:0000256" key="1">
    <source>
        <dbReference type="SAM" id="MobiDB-lite"/>
    </source>
</evidence>
<evidence type="ECO:0000313" key="3">
    <source>
        <dbReference type="Proteomes" id="UP000034164"/>
    </source>
</evidence>
<evidence type="ECO:0000313" key="2">
    <source>
        <dbReference type="EMBL" id="KKZ63590.1"/>
    </source>
</evidence>
<comment type="caution">
    <text evidence="2">The sequence shown here is derived from an EMBL/GenBank/DDBJ whole genome shotgun (WGS) entry which is preliminary data.</text>
</comment>
<reference evidence="3" key="1">
    <citation type="journal article" date="2015" name="PLoS Genet.">
        <title>The dynamic genome and transcriptome of the human fungal pathogen Blastomyces and close relative Emmonsia.</title>
        <authorList>
            <person name="Munoz J.F."/>
            <person name="Gauthier G.M."/>
            <person name="Desjardins C.A."/>
            <person name="Gallo J.E."/>
            <person name="Holder J."/>
            <person name="Sullivan T.D."/>
            <person name="Marty A.J."/>
            <person name="Carmen J.C."/>
            <person name="Chen Z."/>
            <person name="Ding L."/>
            <person name="Gujja S."/>
            <person name="Magrini V."/>
            <person name="Misas E."/>
            <person name="Mitreva M."/>
            <person name="Priest M."/>
            <person name="Saif S."/>
            <person name="Whiston E.A."/>
            <person name="Young S."/>
            <person name="Zeng Q."/>
            <person name="Goldman W.E."/>
            <person name="Mardis E.R."/>
            <person name="Taylor J.W."/>
            <person name="McEwen J.G."/>
            <person name="Clay O.K."/>
            <person name="Klein B.S."/>
            <person name="Cuomo C.A."/>
        </authorList>
    </citation>
    <scope>NUCLEOTIDE SEQUENCE [LARGE SCALE GENOMIC DNA]</scope>
    <source>
        <strain evidence="3">UAMH 3008</strain>
    </source>
</reference>
<dbReference type="OrthoDB" id="3000060at2759"/>
<dbReference type="Proteomes" id="UP000034164">
    <property type="component" value="Unassembled WGS sequence"/>
</dbReference>
<protein>
    <submittedName>
        <fullName evidence="2">Uncharacterized protein</fullName>
    </submittedName>
</protein>
<organism evidence="2 3">
    <name type="scientific">[Emmonsia] crescens</name>
    <dbReference type="NCBI Taxonomy" id="73230"/>
    <lineage>
        <taxon>Eukaryota</taxon>
        <taxon>Fungi</taxon>
        <taxon>Dikarya</taxon>
        <taxon>Ascomycota</taxon>
        <taxon>Pezizomycotina</taxon>
        <taxon>Eurotiomycetes</taxon>
        <taxon>Eurotiomycetidae</taxon>
        <taxon>Onygenales</taxon>
        <taxon>Ajellomycetaceae</taxon>
        <taxon>Emergomyces</taxon>
    </lineage>
</organism>
<accession>A0A0G2I0D7</accession>
<dbReference type="AlphaFoldDB" id="A0A0G2I0D7"/>
<dbReference type="EMBL" id="LCZI01000963">
    <property type="protein sequence ID" value="KKZ63590.1"/>
    <property type="molecule type" value="Genomic_DNA"/>
</dbReference>